<comment type="caution">
    <text evidence="1">The sequence shown here is derived from an EMBL/GenBank/DDBJ whole genome shotgun (WGS) entry which is preliminary data.</text>
</comment>
<dbReference type="EMBL" id="LSYS01002834">
    <property type="protein sequence ID" value="OPJ85497.1"/>
    <property type="molecule type" value="Genomic_DNA"/>
</dbReference>
<reference evidence="1 2" key="1">
    <citation type="submission" date="2016-02" db="EMBL/GenBank/DDBJ databases">
        <title>Band-tailed pigeon sequencing and assembly.</title>
        <authorList>
            <person name="Soares A.E."/>
            <person name="Novak B.J."/>
            <person name="Rice E.S."/>
            <person name="O'Connell B."/>
            <person name="Chang D."/>
            <person name="Weber S."/>
            <person name="Shapiro B."/>
        </authorList>
    </citation>
    <scope>NUCLEOTIDE SEQUENCE [LARGE SCALE GENOMIC DNA]</scope>
    <source>
        <strain evidence="1">BTP2013</strain>
        <tissue evidence="1">Blood</tissue>
    </source>
</reference>
<dbReference type="Proteomes" id="UP000190648">
    <property type="component" value="Unassembled WGS sequence"/>
</dbReference>
<name>A0A1V4KNY9_PATFA</name>
<proteinExistence type="predicted"/>
<evidence type="ECO:0000313" key="1">
    <source>
        <dbReference type="EMBL" id="OPJ85497.1"/>
    </source>
</evidence>
<keyword evidence="2" id="KW-1185">Reference proteome</keyword>
<sequence>MAFSKSWLSITGSSEGLRREDNFKYESKGLLRTDRTARDVQWASASSSRPSLRFCGLPFGKNGKPGDTERLPSAVTWAAARGRDTKPVPRV</sequence>
<evidence type="ECO:0000313" key="2">
    <source>
        <dbReference type="Proteomes" id="UP000190648"/>
    </source>
</evidence>
<dbReference type="AlphaFoldDB" id="A0A1V4KNY9"/>
<organism evidence="1 2">
    <name type="scientific">Patagioenas fasciata monilis</name>
    <dbReference type="NCBI Taxonomy" id="372326"/>
    <lineage>
        <taxon>Eukaryota</taxon>
        <taxon>Metazoa</taxon>
        <taxon>Chordata</taxon>
        <taxon>Craniata</taxon>
        <taxon>Vertebrata</taxon>
        <taxon>Euteleostomi</taxon>
        <taxon>Archelosauria</taxon>
        <taxon>Archosauria</taxon>
        <taxon>Dinosauria</taxon>
        <taxon>Saurischia</taxon>
        <taxon>Theropoda</taxon>
        <taxon>Coelurosauria</taxon>
        <taxon>Aves</taxon>
        <taxon>Neognathae</taxon>
        <taxon>Neoaves</taxon>
        <taxon>Columbimorphae</taxon>
        <taxon>Columbiformes</taxon>
        <taxon>Columbidae</taxon>
        <taxon>Patagioenas</taxon>
    </lineage>
</organism>
<protein>
    <submittedName>
        <fullName evidence="1">Uncharacterized protein</fullName>
    </submittedName>
</protein>
<accession>A0A1V4KNY9</accession>
<gene>
    <name evidence="1" type="ORF">AV530_001716</name>
</gene>